<reference evidence="10 11" key="1">
    <citation type="submission" date="2017-10" db="EMBL/GenBank/DDBJ databases">
        <title>The draft genome sequence of Lewinella nigricans NBRC 102662.</title>
        <authorList>
            <person name="Wang K."/>
        </authorList>
    </citation>
    <scope>NUCLEOTIDE SEQUENCE [LARGE SCALE GENOMIC DNA]</scope>
    <source>
        <strain evidence="10 11">NBRC 102662</strain>
    </source>
</reference>
<dbReference type="PRINTS" id="PR00463">
    <property type="entry name" value="EP450I"/>
</dbReference>
<evidence type="ECO:0000313" key="11">
    <source>
        <dbReference type="Proteomes" id="UP000223913"/>
    </source>
</evidence>
<dbReference type="PROSITE" id="PS00086">
    <property type="entry name" value="CYTOCHROME_P450"/>
    <property type="match status" value="1"/>
</dbReference>
<evidence type="ECO:0000256" key="2">
    <source>
        <dbReference type="ARBA" id="ARBA00010617"/>
    </source>
</evidence>
<dbReference type="GO" id="GO:0004497">
    <property type="term" value="F:monooxygenase activity"/>
    <property type="evidence" value="ECO:0007669"/>
    <property type="project" value="UniProtKB-KW"/>
</dbReference>
<dbReference type="Pfam" id="PF00067">
    <property type="entry name" value="p450"/>
    <property type="match status" value="1"/>
</dbReference>
<dbReference type="RefSeq" id="WP_099150550.1">
    <property type="nucleotide sequence ID" value="NZ_PDUD01000019.1"/>
</dbReference>
<dbReference type="InterPro" id="IPR050196">
    <property type="entry name" value="Cytochrome_P450_Monoox"/>
</dbReference>
<comment type="cofactor">
    <cofactor evidence="1 8">
        <name>heme</name>
        <dbReference type="ChEBI" id="CHEBI:30413"/>
    </cofactor>
</comment>
<keyword evidence="7 9" id="KW-0503">Monooxygenase</keyword>
<dbReference type="InterPro" id="IPR036396">
    <property type="entry name" value="Cyt_P450_sf"/>
</dbReference>
<dbReference type="InterPro" id="IPR017972">
    <property type="entry name" value="Cyt_P450_CS"/>
</dbReference>
<evidence type="ECO:0000256" key="6">
    <source>
        <dbReference type="ARBA" id="ARBA00023004"/>
    </source>
</evidence>
<sequence length="454" mass="52729">MEADTPTRPPVISFYRMLQNLPDFVRNPIPSLNRYLWASGDTFLLFLTPGTKAMVTTRPELIQYVLQKNHRNYKKSYLQTEHLAHFIGRGLLTSNGAYWLQQRRLIQPGFHRKKLAGLMGIMNREIDKYLEQWHERARKGESVEIAHEMMLLTFNVVSRSLFSTGVAVSTLNRLSQNFNAIQSFIVKPIRQPYLIPWYKLTGEWKKHERIAADLKEIVLSIIRQRKQSEERHDDLLDMLLEARYEDTGEGMTDQQLLEECLILLVAGHETTANAMAWAWYLLGRHPEAVDKLRTEIGSVLGKKAPGFDTLPQLEYVNSVLQEVMRLYPPAWILDRIPIEDDEFEGLSLPKGRIIGLYIYGIHHDPQYWPEPEKFDPDRFTKDATRQRPSFAYLPFGGGPRLCIGANFAMMEMQMMLVRILQHFEMTLEQDVPVGLAPYISLQPDREIYIKLRSI</sequence>
<name>A0A2D0NBU3_FLAN2</name>
<dbReference type="OrthoDB" id="9764248at2"/>
<dbReference type="GO" id="GO:0020037">
    <property type="term" value="F:heme binding"/>
    <property type="evidence" value="ECO:0007669"/>
    <property type="project" value="InterPro"/>
</dbReference>
<comment type="caution">
    <text evidence="10">The sequence shown here is derived from an EMBL/GenBank/DDBJ whole genome shotgun (WGS) entry which is preliminary data.</text>
</comment>
<evidence type="ECO:0000256" key="7">
    <source>
        <dbReference type="ARBA" id="ARBA00023033"/>
    </source>
</evidence>
<dbReference type="SUPFAM" id="SSF48264">
    <property type="entry name" value="Cytochrome P450"/>
    <property type="match status" value="1"/>
</dbReference>
<accession>A0A2D0NBU3</accession>
<protein>
    <submittedName>
        <fullName evidence="10">Cytochrome P450</fullName>
    </submittedName>
</protein>
<evidence type="ECO:0000256" key="5">
    <source>
        <dbReference type="ARBA" id="ARBA00023002"/>
    </source>
</evidence>
<evidence type="ECO:0000313" key="10">
    <source>
        <dbReference type="EMBL" id="PHN05957.1"/>
    </source>
</evidence>
<keyword evidence="5 9" id="KW-0560">Oxidoreductase</keyword>
<dbReference type="GO" id="GO:0016705">
    <property type="term" value="F:oxidoreductase activity, acting on paired donors, with incorporation or reduction of molecular oxygen"/>
    <property type="evidence" value="ECO:0007669"/>
    <property type="project" value="InterPro"/>
</dbReference>
<evidence type="ECO:0000256" key="4">
    <source>
        <dbReference type="ARBA" id="ARBA00022723"/>
    </source>
</evidence>
<dbReference type="FunFam" id="1.10.630.10:FF:000182">
    <property type="entry name" value="Cytochrome P450 3A4"/>
    <property type="match status" value="1"/>
</dbReference>
<gene>
    <name evidence="10" type="ORF">CRP01_13340</name>
</gene>
<keyword evidence="3 8" id="KW-0349">Heme</keyword>
<evidence type="ECO:0000256" key="3">
    <source>
        <dbReference type="ARBA" id="ARBA00022617"/>
    </source>
</evidence>
<dbReference type="EMBL" id="PDUD01000019">
    <property type="protein sequence ID" value="PHN05957.1"/>
    <property type="molecule type" value="Genomic_DNA"/>
</dbReference>
<dbReference type="PANTHER" id="PTHR24291">
    <property type="entry name" value="CYTOCHROME P450 FAMILY 4"/>
    <property type="match status" value="1"/>
</dbReference>
<proteinExistence type="inferred from homology"/>
<dbReference type="PRINTS" id="PR00385">
    <property type="entry name" value="P450"/>
</dbReference>
<dbReference type="GO" id="GO:0005506">
    <property type="term" value="F:iron ion binding"/>
    <property type="evidence" value="ECO:0007669"/>
    <property type="project" value="InterPro"/>
</dbReference>
<dbReference type="PANTHER" id="PTHR24291:SF50">
    <property type="entry name" value="BIFUNCTIONAL ALBAFLAVENONE MONOOXYGENASE_TERPENE SYNTHASE"/>
    <property type="match status" value="1"/>
</dbReference>
<dbReference type="Proteomes" id="UP000223913">
    <property type="component" value="Unassembled WGS sequence"/>
</dbReference>
<comment type="similarity">
    <text evidence="2 9">Belongs to the cytochrome P450 family.</text>
</comment>
<dbReference type="Gene3D" id="1.10.630.10">
    <property type="entry name" value="Cytochrome P450"/>
    <property type="match status" value="1"/>
</dbReference>
<feature type="binding site" description="axial binding residue" evidence="8">
    <location>
        <position position="402"/>
    </location>
    <ligand>
        <name>heme</name>
        <dbReference type="ChEBI" id="CHEBI:30413"/>
    </ligand>
    <ligandPart>
        <name>Fe</name>
        <dbReference type="ChEBI" id="CHEBI:18248"/>
    </ligandPart>
</feature>
<organism evidence="10 11">
    <name type="scientific">Flavilitoribacter nigricans (strain ATCC 23147 / DSM 23189 / NBRC 102662 / NCIMB 1420 / SS-2)</name>
    <name type="common">Lewinella nigricans</name>
    <dbReference type="NCBI Taxonomy" id="1122177"/>
    <lineage>
        <taxon>Bacteria</taxon>
        <taxon>Pseudomonadati</taxon>
        <taxon>Bacteroidota</taxon>
        <taxon>Saprospiria</taxon>
        <taxon>Saprospirales</taxon>
        <taxon>Lewinellaceae</taxon>
        <taxon>Flavilitoribacter</taxon>
    </lineage>
</organism>
<evidence type="ECO:0000256" key="1">
    <source>
        <dbReference type="ARBA" id="ARBA00001971"/>
    </source>
</evidence>
<keyword evidence="11" id="KW-1185">Reference proteome</keyword>
<dbReference type="InterPro" id="IPR001128">
    <property type="entry name" value="Cyt_P450"/>
</dbReference>
<dbReference type="InterPro" id="IPR002401">
    <property type="entry name" value="Cyt_P450_E_grp-I"/>
</dbReference>
<dbReference type="AlphaFoldDB" id="A0A2D0NBU3"/>
<dbReference type="CDD" id="cd20620">
    <property type="entry name" value="CYP132-like"/>
    <property type="match status" value="1"/>
</dbReference>
<evidence type="ECO:0000256" key="9">
    <source>
        <dbReference type="RuleBase" id="RU000461"/>
    </source>
</evidence>
<keyword evidence="4 8" id="KW-0479">Metal-binding</keyword>
<evidence type="ECO:0000256" key="8">
    <source>
        <dbReference type="PIRSR" id="PIRSR602401-1"/>
    </source>
</evidence>
<keyword evidence="6 8" id="KW-0408">Iron</keyword>